<sequence length="71" mass="8259">MGRLPILGHPPPGTGHLSYPRYALRFVLAERAIEEDRTLFYTGPRFFGLTLRRRPRTGGLKIVCLYFMNFF</sequence>
<dbReference type="EMBL" id="JANAVB010016199">
    <property type="protein sequence ID" value="KAJ6831936.1"/>
    <property type="molecule type" value="Genomic_DNA"/>
</dbReference>
<protein>
    <submittedName>
        <fullName evidence="1">Uncharacterized protein</fullName>
    </submittedName>
</protein>
<keyword evidence="2" id="KW-1185">Reference proteome</keyword>
<name>A0AAX6GT71_IRIPA</name>
<accession>A0AAX6GT71</accession>
<dbReference type="Proteomes" id="UP001140949">
    <property type="component" value="Unassembled WGS sequence"/>
</dbReference>
<proteinExistence type="predicted"/>
<dbReference type="AlphaFoldDB" id="A0AAX6GT71"/>
<comment type="caution">
    <text evidence="1">The sequence shown here is derived from an EMBL/GenBank/DDBJ whole genome shotgun (WGS) entry which is preliminary data.</text>
</comment>
<evidence type="ECO:0000313" key="2">
    <source>
        <dbReference type="Proteomes" id="UP001140949"/>
    </source>
</evidence>
<gene>
    <name evidence="1" type="ORF">M6B38_343555</name>
</gene>
<reference evidence="1" key="2">
    <citation type="submission" date="2023-04" db="EMBL/GenBank/DDBJ databases">
        <authorList>
            <person name="Bruccoleri R.E."/>
            <person name="Oakeley E.J."/>
            <person name="Faust A.-M."/>
            <person name="Dessus-Babus S."/>
            <person name="Altorfer M."/>
            <person name="Burckhardt D."/>
            <person name="Oertli M."/>
            <person name="Naumann U."/>
            <person name="Petersen F."/>
            <person name="Wong J."/>
        </authorList>
    </citation>
    <scope>NUCLEOTIDE SEQUENCE</scope>
    <source>
        <strain evidence="1">GSM-AAB239-AS_SAM_17_03QT</strain>
        <tissue evidence="1">Leaf</tissue>
    </source>
</reference>
<organism evidence="1 2">
    <name type="scientific">Iris pallida</name>
    <name type="common">Sweet iris</name>
    <dbReference type="NCBI Taxonomy" id="29817"/>
    <lineage>
        <taxon>Eukaryota</taxon>
        <taxon>Viridiplantae</taxon>
        <taxon>Streptophyta</taxon>
        <taxon>Embryophyta</taxon>
        <taxon>Tracheophyta</taxon>
        <taxon>Spermatophyta</taxon>
        <taxon>Magnoliopsida</taxon>
        <taxon>Liliopsida</taxon>
        <taxon>Asparagales</taxon>
        <taxon>Iridaceae</taxon>
        <taxon>Iridoideae</taxon>
        <taxon>Irideae</taxon>
        <taxon>Iris</taxon>
    </lineage>
</organism>
<reference evidence="1" key="1">
    <citation type="journal article" date="2023" name="GigaByte">
        <title>Genome assembly of the bearded iris, Iris pallida Lam.</title>
        <authorList>
            <person name="Bruccoleri R.E."/>
            <person name="Oakeley E.J."/>
            <person name="Faust A.M.E."/>
            <person name="Altorfer M."/>
            <person name="Dessus-Babus S."/>
            <person name="Burckhardt D."/>
            <person name="Oertli M."/>
            <person name="Naumann U."/>
            <person name="Petersen F."/>
            <person name="Wong J."/>
        </authorList>
    </citation>
    <scope>NUCLEOTIDE SEQUENCE</scope>
    <source>
        <strain evidence="1">GSM-AAB239-AS_SAM_17_03QT</strain>
    </source>
</reference>
<evidence type="ECO:0000313" key="1">
    <source>
        <dbReference type="EMBL" id="KAJ6831936.1"/>
    </source>
</evidence>